<evidence type="ECO:0000256" key="11">
    <source>
        <dbReference type="SAM" id="MobiDB-lite"/>
    </source>
</evidence>
<keyword evidence="3" id="KW-0134">Cell wall</keyword>
<feature type="compositionally biased region" description="Polar residues" evidence="11">
    <location>
        <begin position="90"/>
        <end position="102"/>
    </location>
</feature>
<evidence type="ECO:0000256" key="7">
    <source>
        <dbReference type="ARBA" id="ARBA00023277"/>
    </source>
</evidence>
<dbReference type="GO" id="GO:0009277">
    <property type="term" value="C:fungal-type cell wall"/>
    <property type="evidence" value="ECO:0007669"/>
    <property type="project" value="TreeGrafter"/>
</dbReference>
<organism evidence="13 14">
    <name type="scientific">Microthyrium microscopicum</name>
    <dbReference type="NCBI Taxonomy" id="703497"/>
    <lineage>
        <taxon>Eukaryota</taxon>
        <taxon>Fungi</taxon>
        <taxon>Dikarya</taxon>
        <taxon>Ascomycota</taxon>
        <taxon>Pezizomycotina</taxon>
        <taxon>Dothideomycetes</taxon>
        <taxon>Dothideomycetes incertae sedis</taxon>
        <taxon>Microthyriales</taxon>
        <taxon>Microthyriaceae</taxon>
        <taxon>Microthyrium</taxon>
    </lineage>
</organism>
<keyword evidence="14" id="KW-1185">Reference proteome</keyword>
<dbReference type="GO" id="GO:0016798">
    <property type="term" value="F:hydrolase activity, acting on glycosyl bonds"/>
    <property type="evidence" value="ECO:0007669"/>
    <property type="project" value="UniProtKB-KW"/>
</dbReference>
<keyword evidence="7" id="KW-0119">Carbohydrate metabolism</keyword>
<keyword evidence="8" id="KW-0326">Glycosidase</keyword>
<accession>A0A6A6UFI6</accession>
<dbReference type="Proteomes" id="UP000799302">
    <property type="component" value="Unassembled WGS sequence"/>
</dbReference>
<protein>
    <submittedName>
        <fullName evidence="13">SUN-domain-containing protein</fullName>
    </submittedName>
</protein>
<dbReference type="InterPro" id="IPR005556">
    <property type="entry name" value="SUN"/>
</dbReference>
<dbReference type="PANTHER" id="PTHR31316:SF0">
    <property type="entry name" value="SECRETED BETA-GLUCOSIDASE SIM1-RELATED"/>
    <property type="match status" value="1"/>
</dbReference>
<evidence type="ECO:0000256" key="8">
    <source>
        <dbReference type="ARBA" id="ARBA00023295"/>
    </source>
</evidence>
<keyword evidence="6" id="KW-0378">Hydrolase</keyword>
<name>A0A6A6UFI6_9PEZI</name>
<evidence type="ECO:0000256" key="6">
    <source>
        <dbReference type="ARBA" id="ARBA00022801"/>
    </source>
</evidence>
<evidence type="ECO:0000256" key="2">
    <source>
        <dbReference type="ARBA" id="ARBA00010579"/>
    </source>
</evidence>
<evidence type="ECO:0000313" key="13">
    <source>
        <dbReference type="EMBL" id="KAF2669858.1"/>
    </source>
</evidence>
<dbReference type="Pfam" id="PF03856">
    <property type="entry name" value="SUN"/>
    <property type="match status" value="1"/>
</dbReference>
<keyword evidence="10" id="KW-0624">Polysaccharide degradation</keyword>
<evidence type="ECO:0000256" key="3">
    <source>
        <dbReference type="ARBA" id="ARBA00022512"/>
    </source>
</evidence>
<proteinExistence type="inferred from homology"/>
<evidence type="ECO:0000256" key="12">
    <source>
        <dbReference type="SAM" id="SignalP"/>
    </source>
</evidence>
<feature type="signal peptide" evidence="12">
    <location>
        <begin position="1"/>
        <end position="17"/>
    </location>
</feature>
<dbReference type="GO" id="GO:0009986">
    <property type="term" value="C:cell surface"/>
    <property type="evidence" value="ECO:0007669"/>
    <property type="project" value="TreeGrafter"/>
</dbReference>
<evidence type="ECO:0000256" key="5">
    <source>
        <dbReference type="ARBA" id="ARBA00022729"/>
    </source>
</evidence>
<comment type="subcellular location">
    <subcellularLocation>
        <location evidence="1">Secreted</location>
        <location evidence="1">Cell wall</location>
    </subcellularLocation>
</comment>
<feature type="compositionally biased region" description="Low complexity" evidence="11">
    <location>
        <begin position="103"/>
        <end position="123"/>
    </location>
</feature>
<keyword evidence="9" id="KW-0961">Cell wall biogenesis/degradation</keyword>
<keyword evidence="5 12" id="KW-0732">Signal</keyword>
<evidence type="ECO:0000256" key="4">
    <source>
        <dbReference type="ARBA" id="ARBA00022525"/>
    </source>
</evidence>
<gene>
    <name evidence="13" type="ORF">BT63DRAFT_223588</name>
</gene>
<dbReference type="InterPro" id="IPR051526">
    <property type="entry name" value="Beta-Glucosidase_SUN"/>
</dbReference>
<comment type="similarity">
    <text evidence="2">Belongs to the SUN family.</text>
</comment>
<keyword evidence="4" id="KW-0964">Secreted</keyword>
<evidence type="ECO:0000256" key="10">
    <source>
        <dbReference type="ARBA" id="ARBA00023326"/>
    </source>
</evidence>
<dbReference type="GO" id="GO:0000272">
    <property type="term" value="P:polysaccharide catabolic process"/>
    <property type="evidence" value="ECO:0007669"/>
    <property type="project" value="UniProtKB-KW"/>
</dbReference>
<dbReference type="OrthoDB" id="5339822at2759"/>
<reference evidence="13" key="1">
    <citation type="journal article" date="2020" name="Stud. Mycol.">
        <title>101 Dothideomycetes genomes: a test case for predicting lifestyles and emergence of pathogens.</title>
        <authorList>
            <person name="Haridas S."/>
            <person name="Albert R."/>
            <person name="Binder M."/>
            <person name="Bloem J."/>
            <person name="Labutti K."/>
            <person name="Salamov A."/>
            <person name="Andreopoulos B."/>
            <person name="Baker S."/>
            <person name="Barry K."/>
            <person name="Bills G."/>
            <person name="Bluhm B."/>
            <person name="Cannon C."/>
            <person name="Castanera R."/>
            <person name="Culley D."/>
            <person name="Daum C."/>
            <person name="Ezra D."/>
            <person name="Gonzalez J."/>
            <person name="Henrissat B."/>
            <person name="Kuo A."/>
            <person name="Liang C."/>
            <person name="Lipzen A."/>
            <person name="Lutzoni F."/>
            <person name="Magnuson J."/>
            <person name="Mondo S."/>
            <person name="Nolan M."/>
            <person name="Ohm R."/>
            <person name="Pangilinan J."/>
            <person name="Park H.-J."/>
            <person name="Ramirez L."/>
            <person name="Alfaro M."/>
            <person name="Sun H."/>
            <person name="Tritt A."/>
            <person name="Yoshinaga Y."/>
            <person name="Zwiers L.-H."/>
            <person name="Turgeon B."/>
            <person name="Goodwin S."/>
            <person name="Spatafora J."/>
            <person name="Crous P."/>
            <person name="Grigoriev I."/>
        </authorList>
    </citation>
    <scope>NUCLEOTIDE SEQUENCE</scope>
    <source>
        <strain evidence="13">CBS 115976</strain>
    </source>
</reference>
<feature type="chain" id="PRO_5025675788" evidence="12">
    <location>
        <begin position="18"/>
        <end position="443"/>
    </location>
</feature>
<dbReference type="GO" id="GO:0031505">
    <property type="term" value="P:fungal-type cell wall organization"/>
    <property type="evidence" value="ECO:0007669"/>
    <property type="project" value="TreeGrafter"/>
</dbReference>
<dbReference type="AlphaFoldDB" id="A0A6A6UFI6"/>
<feature type="region of interest" description="Disordered" evidence="11">
    <location>
        <begin position="90"/>
        <end position="123"/>
    </location>
</feature>
<dbReference type="EMBL" id="MU004234">
    <property type="protein sequence ID" value="KAF2669858.1"/>
    <property type="molecule type" value="Genomic_DNA"/>
</dbReference>
<sequence>MRTSLLILGAAAGAAVAQPHVHAHHKRHAHHLHAAEKRTVVEQVVTVTVLTCVLNGVEISQAACDEGVKNGTLRMLDDSTVEFNPVVTSNVAQPAPTSSPSQVAQAHAEAQPQPSAAATTAAPAPAASTSAAVVDTTPAQSVNTNAKVSFSTSNSNVAAQFPSGQLSCNEFPSAYGALAVPWLGLGGWLSVQKPGNLNKRAGGYSNIMTVVPTQCVGGDCCMEGGFCSYACPSGYFKTQWPSIQGSTGQSVGGLQCTGGKLVLSNPEHSTLCMEGSTQVQAWVENKLSQDVSICQTNYPGDEAMTIPLVVPAGGKVQLAIQDAATGWKTQSGAATSAQYYLNPAGVGPAKACIWNGQNTGNWAPMIIGAGYSNNMAYVSLFQNLPTQPSATLDYSVHVSGGSFPCAYQNGQICANGNCQSALAPGSGCTVAASNGQTLLYTLS</sequence>
<evidence type="ECO:0000313" key="14">
    <source>
        <dbReference type="Proteomes" id="UP000799302"/>
    </source>
</evidence>
<evidence type="ECO:0000256" key="1">
    <source>
        <dbReference type="ARBA" id="ARBA00004191"/>
    </source>
</evidence>
<dbReference type="PANTHER" id="PTHR31316">
    <property type="entry name" value="BETA-GLUCOSIDASE-LIKE PROTEIN NCA3, MITOCHONDRIAL-RELATED"/>
    <property type="match status" value="1"/>
</dbReference>
<evidence type="ECO:0000256" key="9">
    <source>
        <dbReference type="ARBA" id="ARBA00023316"/>
    </source>
</evidence>